<comment type="caution">
    <text evidence="1">The sequence shown here is derived from an EMBL/GenBank/DDBJ whole genome shotgun (WGS) entry which is preliminary data.</text>
</comment>
<organism evidence="1 2">
    <name type="scientific">Patagioenas fasciata monilis</name>
    <dbReference type="NCBI Taxonomy" id="372326"/>
    <lineage>
        <taxon>Eukaryota</taxon>
        <taxon>Metazoa</taxon>
        <taxon>Chordata</taxon>
        <taxon>Craniata</taxon>
        <taxon>Vertebrata</taxon>
        <taxon>Euteleostomi</taxon>
        <taxon>Archelosauria</taxon>
        <taxon>Archosauria</taxon>
        <taxon>Dinosauria</taxon>
        <taxon>Saurischia</taxon>
        <taxon>Theropoda</taxon>
        <taxon>Coelurosauria</taxon>
        <taxon>Aves</taxon>
        <taxon>Neognathae</taxon>
        <taxon>Neoaves</taxon>
        <taxon>Columbimorphae</taxon>
        <taxon>Columbiformes</taxon>
        <taxon>Columbidae</taxon>
        <taxon>Patagioenas</taxon>
    </lineage>
</organism>
<evidence type="ECO:0000313" key="1">
    <source>
        <dbReference type="EMBL" id="OPJ73057.1"/>
    </source>
</evidence>
<name>A0A1V4JMT8_PATFA</name>
<proteinExistence type="predicted"/>
<protein>
    <submittedName>
        <fullName evidence="1">Uncharacterized protein</fullName>
    </submittedName>
</protein>
<dbReference type="AlphaFoldDB" id="A0A1V4JMT8"/>
<reference evidence="1 2" key="1">
    <citation type="submission" date="2016-02" db="EMBL/GenBank/DDBJ databases">
        <title>Band-tailed pigeon sequencing and assembly.</title>
        <authorList>
            <person name="Soares A.E."/>
            <person name="Novak B.J."/>
            <person name="Rice E.S."/>
            <person name="O'Connell B."/>
            <person name="Chang D."/>
            <person name="Weber S."/>
            <person name="Shapiro B."/>
        </authorList>
    </citation>
    <scope>NUCLEOTIDE SEQUENCE [LARGE SCALE GENOMIC DNA]</scope>
    <source>
        <strain evidence="1">BTP2013</strain>
        <tissue evidence="1">Blood</tissue>
    </source>
</reference>
<dbReference type="EMBL" id="LSYS01006902">
    <property type="protein sequence ID" value="OPJ73057.1"/>
    <property type="molecule type" value="Genomic_DNA"/>
</dbReference>
<keyword evidence="2" id="KW-1185">Reference proteome</keyword>
<dbReference type="Proteomes" id="UP000190648">
    <property type="component" value="Unassembled WGS sequence"/>
</dbReference>
<accession>A0A1V4JMT8</accession>
<gene>
    <name evidence="1" type="ORF">AV530_005479</name>
</gene>
<evidence type="ECO:0000313" key="2">
    <source>
        <dbReference type="Proteomes" id="UP000190648"/>
    </source>
</evidence>
<sequence length="116" mass="13446">MENPMRKKLEPYETKLECVSYPPLKDALQNVSLAVPGAGHEALWGFEELLLLQTLQRRGCRMTLRAFDVAWEKAGRNKHGIHSKLYKEDLPSARVQVSEESKFLFPEKALHYDKYK</sequence>